<comment type="similarity">
    <text evidence="10">Belongs to the monovalent cation:proton antiporter 1 (CPA1) transporter (TC 2.A.36) family.</text>
</comment>
<dbReference type="RefSeq" id="WP_167204172.1">
    <property type="nucleotide sequence ID" value="NZ_CP050063.1"/>
</dbReference>
<feature type="transmembrane region" description="Helical" evidence="10">
    <location>
        <begin position="387"/>
        <end position="410"/>
    </location>
</feature>
<keyword evidence="3 10" id="KW-1003">Cell membrane</keyword>
<evidence type="ECO:0000256" key="1">
    <source>
        <dbReference type="ARBA" id="ARBA00004651"/>
    </source>
</evidence>
<feature type="transmembrane region" description="Helical" evidence="10">
    <location>
        <begin position="309"/>
        <end position="331"/>
    </location>
</feature>
<feature type="transmembrane region" description="Helical" evidence="10">
    <location>
        <begin position="269"/>
        <end position="289"/>
    </location>
</feature>
<sequence>MPGHLQSLILLCLGLTFCVSLLVVLAQKLKIAYPVFLVLAGLLVSFVPAIPAIHIDPELVFLVILPPILFDAAQNMSLKALWKWRRIISVLALGYVLATATAVAFVSHWLIPGFTLSQGFLLGAIISPPDAAAAVSVLKFTKLPKGVVSVLEGESLLNDATSLTLFRFALAAITTHQFVWYEAVTGFALVVISGIGIGLAFGLLSYAIYKWLPTNANLDVAFSIVLPYLMYITAEAVHSSGVLAVVSGGLFIAYQIHFVFPHQSRLKAAALWSSVVFILNAVVFFLIGLQLTEITASIQNMSIWTALNYALVVTFVVIIVRMISGFTSTVFTRYISRFITVAQSRPGWRNPVVAGWVGMRGVVSLASASAIPLLLPNGQPFPNRPLFLFITFVVIIVTLVGQGLTLPWVIRRVKPKELADAKSDDQQRLEIDLSLYKAAFDELQSVYQADIEESVLLQHRVQFIKHKLHLLKEANSDDGTRQQAILLLGHFQKIMLNVTEQERKKLHSFRRLPDYDDDVIRLVEHRLDLEEELLEGDGE</sequence>
<keyword evidence="13" id="KW-1185">Reference proteome</keyword>
<keyword evidence="6 10" id="KW-0915">Sodium</keyword>
<name>A0A6G9AFW4_9BACT</name>
<comment type="function">
    <text evidence="10">Na(+)/H(+) antiporter that extrudes sodium in exchange for external protons.</text>
</comment>
<feature type="transmembrane region" description="Helical" evidence="10">
    <location>
        <begin position="352"/>
        <end position="375"/>
    </location>
</feature>
<keyword evidence="2 10" id="KW-0813">Transport</keyword>
<feature type="transmembrane region" description="Helical" evidence="10">
    <location>
        <begin position="33"/>
        <end position="53"/>
    </location>
</feature>
<dbReference type="AlphaFoldDB" id="A0A6G9AFW4"/>
<organism evidence="12 13">
    <name type="scientific">Spirosoma aureum</name>
    <dbReference type="NCBI Taxonomy" id="2692134"/>
    <lineage>
        <taxon>Bacteria</taxon>
        <taxon>Pseudomonadati</taxon>
        <taxon>Bacteroidota</taxon>
        <taxon>Cytophagia</taxon>
        <taxon>Cytophagales</taxon>
        <taxon>Cytophagaceae</taxon>
        <taxon>Spirosoma</taxon>
    </lineage>
</organism>
<feature type="transmembrane region" description="Helical" evidence="10">
    <location>
        <begin position="59"/>
        <end position="78"/>
    </location>
</feature>
<proteinExistence type="inferred from homology"/>
<evidence type="ECO:0000256" key="6">
    <source>
        <dbReference type="ARBA" id="ARBA00023053"/>
    </source>
</evidence>
<dbReference type="GO" id="GO:0051453">
    <property type="term" value="P:regulation of intracellular pH"/>
    <property type="evidence" value="ECO:0007669"/>
    <property type="project" value="TreeGrafter"/>
</dbReference>
<dbReference type="KEGG" id="spib:G8759_00195"/>
<evidence type="ECO:0000256" key="3">
    <source>
        <dbReference type="ARBA" id="ARBA00022475"/>
    </source>
</evidence>
<dbReference type="Gene3D" id="6.10.140.1330">
    <property type="match status" value="1"/>
</dbReference>
<reference evidence="12 13" key="1">
    <citation type="submission" date="2020-03" db="EMBL/GenBank/DDBJ databases">
        <authorList>
            <person name="Kim M.K."/>
        </authorList>
    </citation>
    <scope>NUCLEOTIDE SEQUENCE [LARGE SCALE GENOMIC DNA]</scope>
    <source>
        <strain evidence="12 13">BT328</strain>
    </source>
</reference>
<evidence type="ECO:0000256" key="9">
    <source>
        <dbReference type="ARBA" id="ARBA00023201"/>
    </source>
</evidence>
<evidence type="ECO:0000256" key="4">
    <source>
        <dbReference type="ARBA" id="ARBA00022692"/>
    </source>
</evidence>
<dbReference type="Proteomes" id="UP000501802">
    <property type="component" value="Chromosome"/>
</dbReference>
<feature type="transmembrane region" description="Helical" evidence="10">
    <location>
        <begin position="187"/>
        <end position="209"/>
    </location>
</feature>
<dbReference type="PANTHER" id="PTHR10110:SF86">
    <property type="entry name" value="SODIUM_HYDROGEN EXCHANGER 7"/>
    <property type="match status" value="1"/>
</dbReference>
<evidence type="ECO:0000313" key="12">
    <source>
        <dbReference type="EMBL" id="QIP11175.1"/>
    </source>
</evidence>
<protein>
    <submittedName>
        <fullName evidence="12">Na+/H+ antiporter</fullName>
    </submittedName>
</protein>
<keyword evidence="5 10" id="KW-1133">Transmembrane helix</keyword>
<evidence type="ECO:0000256" key="8">
    <source>
        <dbReference type="ARBA" id="ARBA00023136"/>
    </source>
</evidence>
<dbReference type="InterPro" id="IPR018422">
    <property type="entry name" value="Cation/H_exchanger_CPA1"/>
</dbReference>
<evidence type="ECO:0000313" key="13">
    <source>
        <dbReference type="Proteomes" id="UP000501802"/>
    </source>
</evidence>
<dbReference type="InterPro" id="IPR004705">
    <property type="entry name" value="Cation/H_exchanger_CPA1_bac"/>
</dbReference>
<dbReference type="InterPro" id="IPR006153">
    <property type="entry name" value="Cation/H_exchanger_TM"/>
</dbReference>
<dbReference type="GO" id="GO:0005886">
    <property type="term" value="C:plasma membrane"/>
    <property type="evidence" value="ECO:0007669"/>
    <property type="project" value="UniProtKB-SubCell"/>
</dbReference>
<dbReference type="NCBIfam" id="TIGR00831">
    <property type="entry name" value="a_cpa1"/>
    <property type="match status" value="1"/>
</dbReference>
<keyword evidence="10" id="KW-0050">Antiport</keyword>
<gene>
    <name evidence="12" type="ORF">G8759_00195</name>
</gene>
<evidence type="ECO:0000256" key="5">
    <source>
        <dbReference type="ARBA" id="ARBA00022989"/>
    </source>
</evidence>
<dbReference type="GO" id="GO:0098719">
    <property type="term" value="P:sodium ion import across plasma membrane"/>
    <property type="evidence" value="ECO:0007669"/>
    <property type="project" value="TreeGrafter"/>
</dbReference>
<feature type="transmembrane region" description="Helical" evidence="10">
    <location>
        <begin position="6"/>
        <end position="26"/>
    </location>
</feature>
<dbReference type="PANTHER" id="PTHR10110">
    <property type="entry name" value="SODIUM/HYDROGEN EXCHANGER"/>
    <property type="match status" value="1"/>
</dbReference>
<feature type="domain" description="Cation/H+ exchanger transmembrane" evidence="11">
    <location>
        <begin position="19"/>
        <end position="411"/>
    </location>
</feature>
<evidence type="ECO:0000259" key="11">
    <source>
        <dbReference type="Pfam" id="PF00999"/>
    </source>
</evidence>
<evidence type="ECO:0000256" key="10">
    <source>
        <dbReference type="RuleBase" id="RU366002"/>
    </source>
</evidence>
<feature type="transmembrane region" description="Helical" evidence="10">
    <location>
        <begin position="90"/>
        <end position="111"/>
    </location>
</feature>
<evidence type="ECO:0000256" key="7">
    <source>
        <dbReference type="ARBA" id="ARBA00023065"/>
    </source>
</evidence>
<evidence type="ECO:0000256" key="2">
    <source>
        <dbReference type="ARBA" id="ARBA00022448"/>
    </source>
</evidence>
<comment type="subcellular location">
    <subcellularLocation>
        <location evidence="1 10">Cell membrane</location>
        <topology evidence="1 10">Multi-pass membrane protein</topology>
    </subcellularLocation>
</comment>
<keyword evidence="7 10" id="KW-0406">Ion transport</keyword>
<dbReference type="GO" id="GO:0015386">
    <property type="term" value="F:potassium:proton antiporter activity"/>
    <property type="evidence" value="ECO:0007669"/>
    <property type="project" value="TreeGrafter"/>
</dbReference>
<dbReference type="GO" id="GO:0015385">
    <property type="term" value="F:sodium:proton antiporter activity"/>
    <property type="evidence" value="ECO:0007669"/>
    <property type="project" value="InterPro"/>
</dbReference>
<accession>A0A6G9AFW4</accession>
<keyword evidence="4 10" id="KW-0812">Transmembrane</keyword>
<comment type="caution">
    <text evidence="10">Lacks conserved residue(s) required for the propagation of feature annotation.</text>
</comment>
<dbReference type="EMBL" id="CP050063">
    <property type="protein sequence ID" value="QIP11175.1"/>
    <property type="molecule type" value="Genomic_DNA"/>
</dbReference>
<keyword evidence="9 10" id="KW-0739">Sodium transport</keyword>
<feature type="transmembrane region" description="Helical" evidence="10">
    <location>
        <begin position="240"/>
        <end position="260"/>
    </location>
</feature>
<keyword evidence="8 10" id="KW-0472">Membrane</keyword>
<dbReference type="Pfam" id="PF00999">
    <property type="entry name" value="Na_H_Exchanger"/>
    <property type="match status" value="1"/>
</dbReference>